<dbReference type="AlphaFoldDB" id="A0A3N4HAW4"/>
<name>A0A3N4HAW4_ASCIM</name>
<keyword evidence="4" id="KW-1185">Reference proteome</keyword>
<dbReference type="Proteomes" id="UP000275078">
    <property type="component" value="Unassembled WGS sequence"/>
</dbReference>
<feature type="coiled-coil region" evidence="1">
    <location>
        <begin position="172"/>
        <end position="199"/>
    </location>
</feature>
<reference evidence="3 4" key="1">
    <citation type="journal article" date="2018" name="Nat. Ecol. Evol.">
        <title>Pezizomycetes genomes reveal the molecular basis of ectomycorrhizal truffle lifestyle.</title>
        <authorList>
            <person name="Murat C."/>
            <person name="Payen T."/>
            <person name="Noel B."/>
            <person name="Kuo A."/>
            <person name="Morin E."/>
            <person name="Chen J."/>
            <person name="Kohler A."/>
            <person name="Krizsan K."/>
            <person name="Balestrini R."/>
            <person name="Da Silva C."/>
            <person name="Montanini B."/>
            <person name="Hainaut M."/>
            <person name="Levati E."/>
            <person name="Barry K.W."/>
            <person name="Belfiori B."/>
            <person name="Cichocki N."/>
            <person name="Clum A."/>
            <person name="Dockter R.B."/>
            <person name="Fauchery L."/>
            <person name="Guy J."/>
            <person name="Iotti M."/>
            <person name="Le Tacon F."/>
            <person name="Lindquist E.A."/>
            <person name="Lipzen A."/>
            <person name="Malagnac F."/>
            <person name="Mello A."/>
            <person name="Molinier V."/>
            <person name="Miyauchi S."/>
            <person name="Poulain J."/>
            <person name="Riccioni C."/>
            <person name="Rubini A."/>
            <person name="Sitrit Y."/>
            <person name="Splivallo R."/>
            <person name="Traeger S."/>
            <person name="Wang M."/>
            <person name="Zifcakova L."/>
            <person name="Wipf D."/>
            <person name="Zambonelli A."/>
            <person name="Paolocci F."/>
            <person name="Nowrousian M."/>
            <person name="Ottonello S."/>
            <person name="Baldrian P."/>
            <person name="Spatafora J.W."/>
            <person name="Henrissat B."/>
            <person name="Nagy L.G."/>
            <person name="Aury J.M."/>
            <person name="Wincker P."/>
            <person name="Grigoriev I.V."/>
            <person name="Bonfante P."/>
            <person name="Martin F.M."/>
        </authorList>
    </citation>
    <scope>NUCLEOTIDE SEQUENCE [LARGE SCALE GENOMIC DNA]</scope>
    <source>
        <strain evidence="3 4">RN42</strain>
    </source>
</reference>
<sequence length="376" mass="43837">MTMPDAVKPSTHDNNQILRYNNKHFNDRWDSRRMPIYHESKTTLDSWLTKLHVEITINGEEAVCPLIGPKGLPEGTFLHRWYNNLNHLDLILLTIGPNPWYNWQYAIYTLREHLNPLIRSQAESRSKLHDETYHAYITTRYPLLKAAFPYEPETEILRRIKAGFADENAFSFMRESTDIRKLEREALEYEEMRTAMAKNKPVSAVPHSAYLKVSGSFPVDPEEFTGSTFVAARGSRDSRESNRDNRYQQRPATSHNVYPVPSDIVKDEDLDPSIKKGRRNLPYDQWDPRARTVNKRVHPETKALVRCFIRGNRQYVCLDHPCKICQRHSLKPDDHFSFEHNLYHDDAQTTAASHSMKAEFVYQSSSEEESENGLED</sequence>
<accession>A0A3N4HAW4</accession>
<protein>
    <submittedName>
        <fullName evidence="3">Uncharacterized protein</fullName>
    </submittedName>
</protein>
<feature type="region of interest" description="Disordered" evidence="2">
    <location>
        <begin position="229"/>
        <end position="282"/>
    </location>
</feature>
<keyword evidence="1" id="KW-0175">Coiled coil</keyword>
<evidence type="ECO:0000313" key="3">
    <source>
        <dbReference type="EMBL" id="RPA70987.1"/>
    </source>
</evidence>
<evidence type="ECO:0000256" key="2">
    <source>
        <dbReference type="SAM" id="MobiDB-lite"/>
    </source>
</evidence>
<dbReference type="EMBL" id="ML119994">
    <property type="protein sequence ID" value="RPA70987.1"/>
    <property type="molecule type" value="Genomic_DNA"/>
</dbReference>
<feature type="compositionally biased region" description="Basic and acidic residues" evidence="2">
    <location>
        <begin position="234"/>
        <end position="247"/>
    </location>
</feature>
<evidence type="ECO:0000256" key="1">
    <source>
        <dbReference type="SAM" id="Coils"/>
    </source>
</evidence>
<gene>
    <name evidence="3" type="ORF">BJ508DRAFT_316023</name>
</gene>
<organism evidence="3 4">
    <name type="scientific">Ascobolus immersus RN42</name>
    <dbReference type="NCBI Taxonomy" id="1160509"/>
    <lineage>
        <taxon>Eukaryota</taxon>
        <taxon>Fungi</taxon>
        <taxon>Dikarya</taxon>
        <taxon>Ascomycota</taxon>
        <taxon>Pezizomycotina</taxon>
        <taxon>Pezizomycetes</taxon>
        <taxon>Pezizales</taxon>
        <taxon>Ascobolaceae</taxon>
        <taxon>Ascobolus</taxon>
    </lineage>
</organism>
<evidence type="ECO:0000313" key="4">
    <source>
        <dbReference type="Proteomes" id="UP000275078"/>
    </source>
</evidence>
<proteinExistence type="predicted"/>